<sequence>MELETVFLFPDTQPTDEEWKEIATQDYKMAVECIETNYFGAKRVTEALIPLLQLSDSARIVNLSSSLALFKNLGGKPTTDALGDMETLTRDGIDAILKEFLEDFQMGQLKAKGWRGNWTAYSISKAALNAYARLLAKELPSFLVNCVCPGFIKTDMTFGTGLWSPLEGAESPVFLALLPQTGPSGLFFSGKEVVPF</sequence>
<evidence type="ECO:0000256" key="3">
    <source>
        <dbReference type="ARBA" id="ARBA00023002"/>
    </source>
</evidence>
<organism evidence="4 5">
    <name type="scientific">Trapa incisa</name>
    <dbReference type="NCBI Taxonomy" id="236973"/>
    <lineage>
        <taxon>Eukaryota</taxon>
        <taxon>Viridiplantae</taxon>
        <taxon>Streptophyta</taxon>
        <taxon>Embryophyta</taxon>
        <taxon>Tracheophyta</taxon>
        <taxon>Spermatophyta</taxon>
        <taxon>Magnoliopsida</taxon>
        <taxon>eudicotyledons</taxon>
        <taxon>Gunneridae</taxon>
        <taxon>Pentapetalae</taxon>
        <taxon>rosids</taxon>
        <taxon>malvids</taxon>
        <taxon>Myrtales</taxon>
        <taxon>Lythraceae</taxon>
        <taxon>Trapa</taxon>
    </lineage>
</organism>
<gene>
    <name evidence="4" type="ORF">SAY87_030322</name>
</gene>
<dbReference type="Pfam" id="PF00106">
    <property type="entry name" value="adh_short"/>
    <property type="match status" value="1"/>
</dbReference>
<dbReference type="EMBL" id="JAXIOK010000005">
    <property type="protein sequence ID" value="KAK4769790.1"/>
    <property type="molecule type" value="Genomic_DNA"/>
</dbReference>
<comment type="caution">
    <text evidence="4">The sequence shown here is derived from an EMBL/GenBank/DDBJ whole genome shotgun (WGS) entry which is preliminary data.</text>
</comment>
<dbReference type="AlphaFoldDB" id="A0AAN7QMY2"/>
<keyword evidence="3" id="KW-0560">Oxidoreductase</keyword>
<protein>
    <recommendedName>
        <fullName evidence="6">(+)-neomenthol dehydrogenase</fullName>
    </recommendedName>
</protein>
<evidence type="ECO:0000256" key="1">
    <source>
        <dbReference type="ARBA" id="ARBA00006484"/>
    </source>
</evidence>
<name>A0AAN7QMY2_9MYRT</name>
<dbReference type="Proteomes" id="UP001345219">
    <property type="component" value="Chromosome 24"/>
</dbReference>
<dbReference type="GO" id="GO:0016020">
    <property type="term" value="C:membrane"/>
    <property type="evidence" value="ECO:0007669"/>
    <property type="project" value="TreeGrafter"/>
</dbReference>
<evidence type="ECO:0000313" key="4">
    <source>
        <dbReference type="EMBL" id="KAK4769790.1"/>
    </source>
</evidence>
<dbReference type="PANTHER" id="PTHR43490">
    <property type="entry name" value="(+)-NEOMENTHOL DEHYDROGENASE"/>
    <property type="match status" value="1"/>
</dbReference>
<keyword evidence="2" id="KW-0521">NADP</keyword>
<keyword evidence="5" id="KW-1185">Reference proteome</keyword>
<comment type="similarity">
    <text evidence="1">Belongs to the short-chain dehydrogenases/reductases (SDR) family.</text>
</comment>
<proteinExistence type="inferred from homology"/>
<dbReference type="PANTHER" id="PTHR43490:SF91">
    <property type="entry name" value="NAD(P)-BINDING ROSSMANN-FOLD PROTEIN"/>
    <property type="match status" value="1"/>
</dbReference>
<dbReference type="SUPFAM" id="SSF51735">
    <property type="entry name" value="NAD(P)-binding Rossmann-fold domains"/>
    <property type="match status" value="1"/>
</dbReference>
<dbReference type="InterPro" id="IPR036291">
    <property type="entry name" value="NAD(P)-bd_dom_sf"/>
</dbReference>
<dbReference type="GO" id="GO:0016491">
    <property type="term" value="F:oxidoreductase activity"/>
    <property type="evidence" value="ECO:0007669"/>
    <property type="project" value="UniProtKB-KW"/>
</dbReference>
<evidence type="ECO:0000313" key="5">
    <source>
        <dbReference type="Proteomes" id="UP001345219"/>
    </source>
</evidence>
<accession>A0AAN7QMY2</accession>
<evidence type="ECO:0000256" key="2">
    <source>
        <dbReference type="ARBA" id="ARBA00022857"/>
    </source>
</evidence>
<dbReference type="InterPro" id="IPR002347">
    <property type="entry name" value="SDR_fam"/>
</dbReference>
<dbReference type="Gene3D" id="3.40.50.720">
    <property type="entry name" value="NAD(P)-binding Rossmann-like Domain"/>
    <property type="match status" value="1"/>
</dbReference>
<dbReference type="PRINTS" id="PR00081">
    <property type="entry name" value="GDHRDH"/>
</dbReference>
<reference evidence="4 5" key="1">
    <citation type="journal article" date="2023" name="Hortic Res">
        <title>Pangenome of water caltrop reveals structural variations and asymmetric subgenome divergence after allopolyploidization.</title>
        <authorList>
            <person name="Zhang X."/>
            <person name="Chen Y."/>
            <person name="Wang L."/>
            <person name="Yuan Y."/>
            <person name="Fang M."/>
            <person name="Shi L."/>
            <person name="Lu R."/>
            <person name="Comes H.P."/>
            <person name="Ma Y."/>
            <person name="Chen Y."/>
            <person name="Huang G."/>
            <person name="Zhou Y."/>
            <person name="Zheng Z."/>
            <person name="Qiu Y."/>
        </authorList>
    </citation>
    <scope>NUCLEOTIDE SEQUENCE [LARGE SCALE GENOMIC DNA]</scope>
    <source>
        <tissue evidence="4">Roots</tissue>
    </source>
</reference>
<evidence type="ECO:0008006" key="6">
    <source>
        <dbReference type="Google" id="ProtNLM"/>
    </source>
</evidence>